<evidence type="ECO:0000256" key="1">
    <source>
        <dbReference type="SAM" id="MobiDB-lite"/>
    </source>
</evidence>
<organism evidence="2">
    <name type="scientific">Arundo donax</name>
    <name type="common">Giant reed</name>
    <name type="synonym">Donax arundinaceus</name>
    <dbReference type="NCBI Taxonomy" id="35708"/>
    <lineage>
        <taxon>Eukaryota</taxon>
        <taxon>Viridiplantae</taxon>
        <taxon>Streptophyta</taxon>
        <taxon>Embryophyta</taxon>
        <taxon>Tracheophyta</taxon>
        <taxon>Spermatophyta</taxon>
        <taxon>Magnoliopsida</taxon>
        <taxon>Liliopsida</taxon>
        <taxon>Poales</taxon>
        <taxon>Poaceae</taxon>
        <taxon>PACMAD clade</taxon>
        <taxon>Arundinoideae</taxon>
        <taxon>Arundineae</taxon>
        <taxon>Arundo</taxon>
    </lineage>
</organism>
<reference evidence="2" key="2">
    <citation type="journal article" date="2015" name="Data Brief">
        <title>Shoot transcriptome of the giant reed, Arundo donax.</title>
        <authorList>
            <person name="Barrero R.A."/>
            <person name="Guerrero F.D."/>
            <person name="Moolhuijzen P."/>
            <person name="Goolsby J.A."/>
            <person name="Tidwell J."/>
            <person name="Bellgard S.E."/>
            <person name="Bellgard M.I."/>
        </authorList>
    </citation>
    <scope>NUCLEOTIDE SEQUENCE</scope>
    <source>
        <tissue evidence="2">Shoot tissue taken approximately 20 cm above the soil surface</tissue>
    </source>
</reference>
<proteinExistence type="predicted"/>
<name>A0A0A9E2P3_ARUDO</name>
<sequence>MNCPSPGRKNRSGKGEKEGQRNGALLLL</sequence>
<dbReference type="AlphaFoldDB" id="A0A0A9E2P3"/>
<protein>
    <submittedName>
        <fullName evidence="2">Uncharacterized protein</fullName>
    </submittedName>
</protein>
<dbReference type="EMBL" id="GBRH01205755">
    <property type="protein sequence ID" value="JAD92140.1"/>
    <property type="molecule type" value="Transcribed_RNA"/>
</dbReference>
<evidence type="ECO:0000313" key="2">
    <source>
        <dbReference type="EMBL" id="JAD92140.1"/>
    </source>
</evidence>
<feature type="region of interest" description="Disordered" evidence="1">
    <location>
        <begin position="1"/>
        <end position="28"/>
    </location>
</feature>
<accession>A0A0A9E2P3</accession>
<reference evidence="2" key="1">
    <citation type="submission" date="2014-09" db="EMBL/GenBank/DDBJ databases">
        <authorList>
            <person name="Magalhaes I.L.F."/>
            <person name="Oliveira U."/>
            <person name="Santos F.R."/>
            <person name="Vidigal T.H.D.A."/>
            <person name="Brescovit A.D."/>
            <person name="Santos A.J."/>
        </authorList>
    </citation>
    <scope>NUCLEOTIDE SEQUENCE</scope>
    <source>
        <tissue evidence="2">Shoot tissue taken approximately 20 cm above the soil surface</tissue>
    </source>
</reference>